<comment type="caution">
    <text evidence="2">The sequence shown here is derived from an EMBL/GenBank/DDBJ whole genome shotgun (WGS) entry which is preliminary data.</text>
</comment>
<feature type="signal peptide" evidence="1">
    <location>
        <begin position="1"/>
        <end position="18"/>
    </location>
</feature>
<sequence>MNRFGFLTFTILVAFAGAREFKDDHGIVFSWDDDKPPTVVANAFGAIPFYHFGMTNEQLVGVWGKWLVRGSNIDFETDDELSSNFASDPNQAELDFLDSLTDITPECSTDPNGCQRQFDRDTFSGLDPDFAVYVHFGPFAEVLSPIESVTGSPPIFIDTRFEDGDGCRTDTYELNVTNCYARSVEDVIDRIRELAKFLGVEESPEVVEDQQRYCEAANEFSLMAEQLQERGVRCLAASVRQANGGTINVFNTNNLPWLRTFEDLGLPLLTAPFESKSDFTYTYSVSDWYPECGGQPSGCETLTPALPTDCFLFDTRTFAYIEDSKEQVLGFLPEKTIEQDQYSYFHFNEGGFSYRRAAAVLNQINEDLKDVQPLYSQTPCATVDVSSREYTSLASGGLSAGQYACYNSELMTCPKGFEPGTSLAADIATETSQSSNGGGSSSNGNGYQPIQSSGALQLKRQTVVGFVTFLTGLFLGSMFS</sequence>
<gene>
    <name evidence="2" type="ORF">SEMRO_154_G069880.1</name>
</gene>
<accession>A0A9N8DHZ7</accession>
<dbReference type="Proteomes" id="UP001153069">
    <property type="component" value="Unassembled WGS sequence"/>
</dbReference>
<proteinExistence type="predicted"/>
<dbReference type="EMBL" id="CAICTM010000153">
    <property type="protein sequence ID" value="CAB9503019.1"/>
    <property type="molecule type" value="Genomic_DNA"/>
</dbReference>
<name>A0A9N8DHZ7_9STRA</name>
<evidence type="ECO:0000313" key="2">
    <source>
        <dbReference type="EMBL" id="CAB9503019.1"/>
    </source>
</evidence>
<dbReference type="AlphaFoldDB" id="A0A9N8DHZ7"/>
<keyword evidence="1" id="KW-0732">Signal</keyword>
<protein>
    <submittedName>
        <fullName evidence="2">Uncharacterized protein</fullName>
    </submittedName>
</protein>
<feature type="chain" id="PRO_5040153328" evidence="1">
    <location>
        <begin position="19"/>
        <end position="480"/>
    </location>
</feature>
<evidence type="ECO:0000313" key="3">
    <source>
        <dbReference type="Proteomes" id="UP001153069"/>
    </source>
</evidence>
<dbReference type="OrthoDB" id="38672at2759"/>
<organism evidence="2 3">
    <name type="scientific">Seminavis robusta</name>
    <dbReference type="NCBI Taxonomy" id="568900"/>
    <lineage>
        <taxon>Eukaryota</taxon>
        <taxon>Sar</taxon>
        <taxon>Stramenopiles</taxon>
        <taxon>Ochrophyta</taxon>
        <taxon>Bacillariophyta</taxon>
        <taxon>Bacillariophyceae</taxon>
        <taxon>Bacillariophycidae</taxon>
        <taxon>Naviculales</taxon>
        <taxon>Naviculaceae</taxon>
        <taxon>Seminavis</taxon>
    </lineage>
</organism>
<keyword evidence="3" id="KW-1185">Reference proteome</keyword>
<reference evidence="2" key="1">
    <citation type="submission" date="2020-06" db="EMBL/GenBank/DDBJ databases">
        <authorList>
            <consortium name="Plant Systems Biology data submission"/>
        </authorList>
    </citation>
    <scope>NUCLEOTIDE SEQUENCE</scope>
    <source>
        <strain evidence="2">D6</strain>
    </source>
</reference>
<evidence type="ECO:0000256" key="1">
    <source>
        <dbReference type="SAM" id="SignalP"/>
    </source>
</evidence>